<dbReference type="AlphaFoldDB" id="A0A1E5PJH6"/>
<gene>
    <name evidence="1" type="ORF">AS594_21725</name>
</gene>
<protein>
    <submittedName>
        <fullName evidence="1">Uncharacterized protein</fullName>
    </submittedName>
</protein>
<reference evidence="1 2" key="1">
    <citation type="submission" date="2016-08" db="EMBL/GenBank/DDBJ databases">
        <title>Complete genome sequence of Streptomyces agglomeratus strain 6-3-2, a novel anti-MRSA actinomycete isolated from Wuli of Tebit, China.</title>
        <authorList>
            <person name="Chen X."/>
        </authorList>
    </citation>
    <scope>NUCLEOTIDE SEQUENCE [LARGE SCALE GENOMIC DNA]</scope>
    <source>
        <strain evidence="1 2">6-3-2</strain>
    </source>
</reference>
<keyword evidence="2" id="KW-1185">Reference proteome</keyword>
<proteinExistence type="predicted"/>
<accession>A0A1E5PJH6</accession>
<dbReference type="Pfam" id="PF19866">
    <property type="entry name" value="DUF6339"/>
    <property type="match status" value="1"/>
</dbReference>
<evidence type="ECO:0000313" key="2">
    <source>
        <dbReference type="Proteomes" id="UP000095759"/>
    </source>
</evidence>
<sequence>MPDRLALLSDTNAAKSLSTGVLASRENPPYIALSKNSEPLRGAGARLDVEPLRDLIDDVMHLYRDDARTKADAWLAPRLHAALRLTRREAADARLWNFVSLSVAPDYVVWRHLPATGKNGFPPMVAAERFRGAHYTQAFSRLWWAAELFRDGADYRPVQVACGNQDVLNTVLRLDIIDHRPTAQALIRLVEKGTARTGREVNALSAVANTAASTLMYDVFAADDAWDGSILEEWIREGDSAPPVSRRLLPDGPDDGPVPEKAVDTLVRYFEELFVDANVRGRLTDES</sequence>
<evidence type="ECO:0000313" key="1">
    <source>
        <dbReference type="EMBL" id="OEJ29605.1"/>
    </source>
</evidence>
<dbReference type="EMBL" id="MEHJ01000001">
    <property type="protein sequence ID" value="OEJ29605.1"/>
    <property type="molecule type" value="Genomic_DNA"/>
</dbReference>
<organism evidence="1 2">
    <name type="scientific">Streptomyces agglomeratus</name>
    <dbReference type="NCBI Taxonomy" id="285458"/>
    <lineage>
        <taxon>Bacteria</taxon>
        <taxon>Bacillati</taxon>
        <taxon>Actinomycetota</taxon>
        <taxon>Actinomycetes</taxon>
        <taxon>Kitasatosporales</taxon>
        <taxon>Streptomycetaceae</taxon>
        <taxon>Streptomyces</taxon>
    </lineage>
</organism>
<dbReference type="InterPro" id="IPR045920">
    <property type="entry name" value="DUF6339"/>
</dbReference>
<comment type="caution">
    <text evidence="1">The sequence shown here is derived from an EMBL/GenBank/DDBJ whole genome shotgun (WGS) entry which is preliminary data.</text>
</comment>
<dbReference type="Proteomes" id="UP000095759">
    <property type="component" value="Unassembled WGS sequence"/>
</dbReference>
<name>A0A1E5PJH6_9ACTN</name>